<dbReference type="InterPro" id="IPR012340">
    <property type="entry name" value="NA-bd_OB-fold"/>
</dbReference>
<dbReference type="Pfam" id="PF00004">
    <property type="entry name" value="AAA"/>
    <property type="match status" value="1"/>
</dbReference>
<dbReference type="Gene3D" id="3.40.50.300">
    <property type="entry name" value="P-loop containing nucleotide triphosphate hydrolases"/>
    <property type="match status" value="1"/>
</dbReference>
<name>G5E0V4_9PIPI</name>
<dbReference type="Gene3D" id="2.40.50.140">
    <property type="entry name" value="Nucleic acid-binding proteins"/>
    <property type="match status" value="1"/>
</dbReference>
<dbReference type="Pfam" id="PF16450">
    <property type="entry name" value="Prot_ATP_ID_OB_C"/>
    <property type="match status" value="1"/>
</dbReference>
<dbReference type="AlphaFoldDB" id="G5E0V4"/>
<proteinExistence type="evidence at transcript level"/>
<keyword evidence="1" id="KW-0547">Nucleotide-binding</keyword>
<evidence type="ECO:0000259" key="4">
    <source>
        <dbReference type="Pfam" id="PF16450"/>
    </source>
</evidence>
<accession>G5E0V4</accession>
<sequence>TEEKFIVKAADGPRCVGSCRRQLHKSLKPGTRVALDRATLTIMRYLPREVEPLIYNMSHEDPGCNFLKVVSSSIVDKHIGERAHWIREMFNYARDHPPCIIFMDELDAIDGCWFSKGTSADREIQRTLMELLNQMDGFDTLRRVKIFVVQEDFMKAVRKVADSKKLESKLDYKPV</sequence>
<evidence type="ECO:0000313" key="5">
    <source>
        <dbReference type="EMBL" id="AEQ16906.1"/>
    </source>
</evidence>
<protein>
    <submittedName>
        <fullName evidence="5">Putative aaa-type atpase family protein</fullName>
    </submittedName>
</protein>
<evidence type="ECO:0000256" key="2">
    <source>
        <dbReference type="ARBA" id="ARBA00022840"/>
    </source>
</evidence>
<dbReference type="InterPro" id="IPR032501">
    <property type="entry name" value="Prot_ATP_ID_OB_2nd"/>
</dbReference>
<evidence type="ECO:0000256" key="1">
    <source>
        <dbReference type="ARBA" id="ARBA00022741"/>
    </source>
</evidence>
<reference evidence="5" key="1">
    <citation type="submission" date="2011-09" db="EMBL/GenBank/DDBJ databases">
        <title>The odds of duplicate gene persistence after polyploidization.</title>
        <authorList>
            <person name="Chain F.J.J."/>
            <person name="Evans B.J."/>
            <person name="Dushoff J."/>
        </authorList>
    </citation>
    <scope>NUCLEOTIDE SEQUENCE</scope>
    <source>
        <tissue evidence="5">Liver</tissue>
    </source>
</reference>
<evidence type="ECO:0000259" key="3">
    <source>
        <dbReference type="Pfam" id="PF00004"/>
    </source>
</evidence>
<dbReference type="InterPro" id="IPR003959">
    <property type="entry name" value="ATPase_AAA_core"/>
</dbReference>
<dbReference type="InterPro" id="IPR050221">
    <property type="entry name" value="26S_Proteasome_ATPase"/>
</dbReference>
<organism evidence="5">
    <name type="scientific">Pipa carvalhoi</name>
    <name type="common">Carvalho's Surinam toad</name>
    <dbReference type="NCBI Taxonomy" id="191480"/>
    <lineage>
        <taxon>Eukaryota</taxon>
        <taxon>Metazoa</taxon>
        <taxon>Chordata</taxon>
        <taxon>Craniata</taxon>
        <taxon>Vertebrata</taxon>
        <taxon>Euteleostomi</taxon>
        <taxon>Amphibia</taxon>
        <taxon>Batrachia</taxon>
        <taxon>Anura</taxon>
        <taxon>Pipoidea</taxon>
        <taxon>Pipidae</taxon>
        <taxon>Pipinae</taxon>
        <taxon>Pipa</taxon>
    </lineage>
</organism>
<dbReference type="SUPFAM" id="SSF52540">
    <property type="entry name" value="P-loop containing nucleoside triphosphate hydrolases"/>
    <property type="match status" value="1"/>
</dbReference>
<feature type="non-terminal residue" evidence="5">
    <location>
        <position position="175"/>
    </location>
</feature>
<dbReference type="PANTHER" id="PTHR23073">
    <property type="entry name" value="26S PROTEASOME REGULATORY SUBUNIT"/>
    <property type="match status" value="1"/>
</dbReference>
<dbReference type="InterPro" id="IPR027417">
    <property type="entry name" value="P-loop_NTPase"/>
</dbReference>
<keyword evidence="2" id="KW-0067">ATP-binding</keyword>
<dbReference type="EMBL" id="JP287018">
    <property type="protein sequence ID" value="AEQ16906.1"/>
    <property type="molecule type" value="mRNA"/>
</dbReference>
<feature type="domain" description="Proteasomal ATPase second OB" evidence="4">
    <location>
        <begin position="3"/>
        <end position="47"/>
    </location>
</feature>
<dbReference type="GO" id="GO:0005524">
    <property type="term" value="F:ATP binding"/>
    <property type="evidence" value="ECO:0007669"/>
    <property type="project" value="UniProtKB-KW"/>
</dbReference>
<dbReference type="GO" id="GO:0016887">
    <property type="term" value="F:ATP hydrolysis activity"/>
    <property type="evidence" value="ECO:0007669"/>
    <property type="project" value="InterPro"/>
</dbReference>
<feature type="domain" description="ATPase AAA-type core" evidence="3">
    <location>
        <begin position="63"/>
        <end position="147"/>
    </location>
</feature>
<feature type="non-terminal residue" evidence="5">
    <location>
        <position position="1"/>
    </location>
</feature>